<feature type="non-terminal residue" evidence="1">
    <location>
        <position position="237"/>
    </location>
</feature>
<evidence type="ECO:0000313" key="2">
    <source>
        <dbReference type="Proteomes" id="UP001465976"/>
    </source>
</evidence>
<accession>A0ABR3EIM1</accession>
<evidence type="ECO:0000313" key="1">
    <source>
        <dbReference type="EMBL" id="KAL0562719.1"/>
    </source>
</evidence>
<comment type="caution">
    <text evidence="1">The sequence shown here is derived from an EMBL/GenBank/DDBJ whole genome shotgun (WGS) entry which is preliminary data.</text>
</comment>
<dbReference type="Proteomes" id="UP001465976">
    <property type="component" value="Unassembled WGS sequence"/>
</dbReference>
<protein>
    <submittedName>
        <fullName evidence="1">Uncharacterized protein</fullName>
    </submittedName>
</protein>
<name>A0ABR3EIM1_9AGAR</name>
<proteinExistence type="predicted"/>
<sequence>MRSLWRCGADVMDAMVPDVRDFVENKLRIPAFSNSAPHIPNLLLHELEESLKEKNRDTRRRALFKKATQHTLLINTSGSGKTRSLLEALTKNWGFYFICKNPAEEGIGSSDLVSALDGLESEPEFQAEFPSGPLTGELRLKMLNNQHIARRLFNAVLMARLIIFNQFLALVVEHAKKKSTPFYGAYMRRWLELQVQSWTLGGTQHADVFAHLSAKIIEANLTQEDEIEMFSKLRAAV</sequence>
<gene>
    <name evidence="1" type="ORF">V5O48_019362</name>
</gene>
<keyword evidence="2" id="KW-1185">Reference proteome</keyword>
<reference evidence="1 2" key="1">
    <citation type="submission" date="2024-02" db="EMBL/GenBank/DDBJ databases">
        <title>A draft genome for the cacao thread blight pathogen Marasmius crinis-equi.</title>
        <authorList>
            <person name="Cohen S.P."/>
            <person name="Baruah I.K."/>
            <person name="Amoako-Attah I."/>
            <person name="Bukari Y."/>
            <person name="Meinhardt L.W."/>
            <person name="Bailey B.A."/>
        </authorList>
    </citation>
    <scope>NUCLEOTIDE SEQUENCE [LARGE SCALE GENOMIC DNA]</scope>
    <source>
        <strain evidence="1 2">GH-76</strain>
    </source>
</reference>
<dbReference type="EMBL" id="JBAHYK010004674">
    <property type="protein sequence ID" value="KAL0562719.1"/>
    <property type="molecule type" value="Genomic_DNA"/>
</dbReference>
<organism evidence="1 2">
    <name type="scientific">Marasmius crinis-equi</name>
    <dbReference type="NCBI Taxonomy" id="585013"/>
    <lineage>
        <taxon>Eukaryota</taxon>
        <taxon>Fungi</taxon>
        <taxon>Dikarya</taxon>
        <taxon>Basidiomycota</taxon>
        <taxon>Agaricomycotina</taxon>
        <taxon>Agaricomycetes</taxon>
        <taxon>Agaricomycetidae</taxon>
        <taxon>Agaricales</taxon>
        <taxon>Marasmiineae</taxon>
        <taxon>Marasmiaceae</taxon>
        <taxon>Marasmius</taxon>
    </lineage>
</organism>